<feature type="region of interest" description="Disordered" evidence="1">
    <location>
        <begin position="29"/>
        <end position="67"/>
    </location>
</feature>
<dbReference type="Proteomes" id="UP000887013">
    <property type="component" value="Unassembled WGS sequence"/>
</dbReference>
<protein>
    <submittedName>
        <fullName evidence="2">Uncharacterized protein</fullName>
    </submittedName>
</protein>
<dbReference type="EMBL" id="BMAW01081477">
    <property type="protein sequence ID" value="GFU24680.1"/>
    <property type="molecule type" value="Genomic_DNA"/>
</dbReference>
<organism evidence="2 3">
    <name type="scientific">Nephila pilipes</name>
    <name type="common">Giant wood spider</name>
    <name type="synonym">Nephila maculata</name>
    <dbReference type="NCBI Taxonomy" id="299642"/>
    <lineage>
        <taxon>Eukaryota</taxon>
        <taxon>Metazoa</taxon>
        <taxon>Ecdysozoa</taxon>
        <taxon>Arthropoda</taxon>
        <taxon>Chelicerata</taxon>
        <taxon>Arachnida</taxon>
        <taxon>Araneae</taxon>
        <taxon>Araneomorphae</taxon>
        <taxon>Entelegynae</taxon>
        <taxon>Araneoidea</taxon>
        <taxon>Nephilidae</taxon>
        <taxon>Nephila</taxon>
    </lineage>
</organism>
<gene>
    <name evidence="2" type="ORF">NPIL_88521</name>
</gene>
<name>A0A8X6QIW2_NEPPI</name>
<proteinExistence type="predicted"/>
<sequence length="91" mass="10365">MCNSPSFFVKEAPLGQVLPKEVANLKLRPDLEALRTQSKSRPSPPEPITLKPMEMTPSFPTTKRDPWRNLLVGSQSRSWNQSHPKRTCVCY</sequence>
<accession>A0A8X6QIW2</accession>
<evidence type="ECO:0000313" key="3">
    <source>
        <dbReference type="Proteomes" id="UP000887013"/>
    </source>
</evidence>
<evidence type="ECO:0000256" key="1">
    <source>
        <dbReference type="SAM" id="MobiDB-lite"/>
    </source>
</evidence>
<dbReference type="AlphaFoldDB" id="A0A8X6QIW2"/>
<keyword evidence="3" id="KW-1185">Reference proteome</keyword>
<reference evidence="2" key="1">
    <citation type="submission" date="2020-08" db="EMBL/GenBank/DDBJ databases">
        <title>Multicomponent nature underlies the extraordinary mechanical properties of spider dragline silk.</title>
        <authorList>
            <person name="Kono N."/>
            <person name="Nakamura H."/>
            <person name="Mori M."/>
            <person name="Yoshida Y."/>
            <person name="Ohtoshi R."/>
            <person name="Malay A.D."/>
            <person name="Moran D.A.P."/>
            <person name="Tomita M."/>
            <person name="Numata K."/>
            <person name="Arakawa K."/>
        </authorList>
    </citation>
    <scope>NUCLEOTIDE SEQUENCE</scope>
</reference>
<evidence type="ECO:0000313" key="2">
    <source>
        <dbReference type="EMBL" id="GFU24680.1"/>
    </source>
</evidence>
<comment type="caution">
    <text evidence="2">The sequence shown here is derived from an EMBL/GenBank/DDBJ whole genome shotgun (WGS) entry which is preliminary data.</text>
</comment>